<reference evidence="4 5" key="1">
    <citation type="submission" date="2018-05" db="EMBL/GenBank/DDBJ databases">
        <title>Genome sequencing and assembly of the regulated plant pathogen Lachnellula willkommii and related sister species for the development of diagnostic species identification markers.</title>
        <authorList>
            <person name="Giroux E."/>
            <person name="Bilodeau G."/>
        </authorList>
    </citation>
    <scope>NUCLEOTIDE SEQUENCE [LARGE SCALE GENOMIC DNA]</scope>
    <source>
        <strain evidence="4 5">CBS 185.66</strain>
    </source>
</reference>
<feature type="compositionally biased region" description="Acidic residues" evidence="1">
    <location>
        <begin position="325"/>
        <end position="335"/>
    </location>
</feature>
<dbReference type="InterPro" id="IPR036420">
    <property type="entry name" value="BRCT_dom_sf"/>
</dbReference>
<feature type="compositionally biased region" description="Polar residues" evidence="1">
    <location>
        <begin position="376"/>
        <end position="386"/>
    </location>
</feature>
<feature type="region of interest" description="Disordered" evidence="1">
    <location>
        <begin position="30"/>
        <end position="55"/>
    </location>
</feature>
<feature type="non-terminal residue" evidence="4">
    <location>
        <position position="1"/>
    </location>
</feature>
<evidence type="ECO:0008006" key="6">
    <source>
        <dbReference type="Google" id="ProtNLM"/>
    </source>
</evidence>
<comment type="caution">
    <text evidence="4">The sequence shown here is derived from an EMBL/GenBank/DDBJ whole genome shotgun (WGS) entry which is preliminary data.</text>
</comment>
<protein>
    <recommendedName>
        <fullName evidence="6">BRCT domain-containing protein</fullName>
    </recommendedName>
</protein>
<dbReference type="GeneID" id="41984851"/>
<dbReference type="SMART" id="SM00292">
    <property type="entry name" value="BRCT"/>
    <property type="match status" value="1"/>
</dbReference>
<dbReference type="SUPFAM" id="SSF52113">
    <property type="entry name" value="BRCT domain"/>
    <property type="match status" value="1"/>
</dbReference>
<feature type="domain" description="BRCT" evidence="2">
    <location>
        <begin position="56"/>
        <end position="142"/>
    </location>
</feature>
<sequence>MAATKPKLKKDAKKTVAAKTLVALKAISKQTTANSTASKKATQSQVLPRPPRKEKSMKQIFRGLVISASGTFINSGKAVTREQFARHVTSHGAEYESTVTNDTTHLICSIEDYKKKTTQVKKALQLGNKCEIVNYDWIVDCLVGPGLKKRLLGAKSYTLKQALKRLKEGKKNIEEHKANFEDGVKVSKELCNNNLNHVYYDSDAFEYKVVLTRINLDGKVKTEKYTLFLFESNAKPNVYMCGAKLSSPGRPITLYKDKCRPMTFYEAFGIFRKFFHDKTGVEWDMRLEETKNDEGFFIYAPPVLGRPIGFVSQGYIRPELREPEPESESEPEPEVEVAATPYIRVGEDAVSDTESEDDDDEESEDHDGSTTTSTEASQPRYITTGI</sequence>
<dbReference type="InterPro" id="IPR008893">
    <property type="entry name" value="WGR_domain"/>
</dbReference>
<organism evidence="4 5">
    <name type="scientific">Lachnellula hyalina</name>
    <dbReference type="NCBI Taxonomy" id="1316788"/>
    <lineage>
        <taxon>Eukaryota</taxon>
        <taxon>Fungi</taxon>
        <taxon>Dikarya</taxon>
        <taxon>Ascomycota</taxon>
        <taxon>Pezizomycotina</taxon>
        <taxon>Leotiomycetes</taxon>
        <taxon>Helotiales</taxon>
        <taxon>Lachnaceae</taxon>
        <taxon>Lachnellula</taxon>
    </lineage>
</organism>
<feature type="region of interest" description="Disordered" evidence="1">
    <location>
        <begin position="321"/>
        <end position="386"/>
    </location>
</feature>
<evidence type="ECO:0000256" key="1">
    <source>
        <dbReference type="SAM" id="MobiDB-lite"/>
    </source>
</evidence>
<dbReference type="PROSITE" id="PS51977">
    <property type="entry name" value="WGR"/>
    <property type="match status" value="1"/>
</dbReference>
<dbReference type="RefSeq" id="XP_031005987.1">
    <property type="nucleotide sequence ID" value="XM_031149610.1"/>
</dbReference>
<dbReference type="Proteomes" id="UP000431533">
    <property type="component" value="Unassembled WGS sequence"/>
</dbReference>
<feature type="compositionally biased region" description="Acidic residues" evidence="1">
    <location>
        <begin position="349"/>
        <end position="365"/>
    </location>
</feature>
<evidence type="ECO:0000313" key="4">
    <source>
        <dbReference type="EMBL" id="TVY27199.1"/>
    </source>
</evidence>
<accession>A0A8H8R5F6</accession>
<dbReference type="EMBL" id="QGMH01000053">
    <property type="protein sequence ID" value="TVY27199.1"/>
    <property type="molecule type" value="Genomic_DNA"/>
</dbReference>
<name>A0A8H8R5F6_9HELO</name>
<dbReference type="InterPro" id="IPR001357">
    <property type="entry name" value="BRCT_dom"/>
</dbReference>
<keyword evidence="5" id="KW-1185">Reference proteome</keyword>
<dbReference type="Gene3D" id="3.40.50.10190">
    <property type="entry name" value="BRCT domain"/>
    <property type="match status" value="1"/>
</dbReference>
<dbReference type="AlphaFoldDB" id="A0A8H8R5F6"/>
<evidence type="ECO:0000313" key="5">
    <source>
        <dbReference type="Proteomes" id="UP000431533"/>
    </source>
</evidence>
<dbReference type="Pfam" id="PF00533">
    <property type="entry name" value="BRCT"/>
    <property type="match status" value="1"/>
</dbReference>
<evidence type="ECO:0000259" key="2">
    <source>
        <dbReference type="PROSITE" id="PS50172"/>
    </source>
</evidence>
<evidence type="ECO:0000259" key="3">
    <source>
        <dbReference type="PROSITE" id="PS51977"/>
    </source>
</evidence>
<dbReference type="InterPro" id="IPR036930">
    <property type="entry name" value="WGR_dom_sf"/>
</dbReference>
<dbReference type="OrthoDB" id="342264at2759"/>
<dbReference type="SUPFAM" id="SSF142921">
    <property type="entry name" value="WGR domain-like"/>
    <property type="match status" value="1"/>
</dbReference>
<feature type="compositionally biased region" description="Low complexity" evidence="1">
    <location>
        <begin position="30"/>
        <end position="44"/>
    </location>
</feature>
<dbReference type="PROSITE" id="PS50172">
    <property type="entry name" value="BRCT"/>
    <property type="match status" value="1"/>
</dbReference>
<feature type="domain" description="WGR" evidence="3">
    <location>
        <begin position="195"/>
        <end position="296"/>
    </location>
</feature>
<proteinExistence type="predicted"/>
<gene>
    <name evidence="4" type="ORF">LHYA1_G004653</name>
</gene>